<dbReference type="AlphaFoldDB" id="A0A0F9JJQ7"/>
<evidence type="ECO:0000313" key="1">
    <source>
        <dbReference type="EMBL" id="KKM62586.1"/>
    </source>
</evidence>
<protein>
    <recommendedName>
        <fullName evidence="2">Cellulase Ig-like domain-containing protein</fullName>
    </recommendedName>
</protein>
<gene>
    <name evidence="1" type="ORF">LCGC14_1520190</name>
</gene>
<reference evidence="1" key="1">
    <citation type="journal article" date="2015" name="Nature">
        <title>Complex archaea that bridge the gap between prokaryotes and eukaryotes.</title>
        <authorList>
            <person name="Spang A."/>
            <person name="Saw J.H."/>
            <person name="Jorgensen S.L."/>
            <person name="Zaremba-Niedzwiedzka K."/>
            <person name="Martijn J."/>
            <person name="Lind A.E."/>
            <person name="van Eijk R."/>
            <person name="Schleper C."/>
            <person name="Guy L."/>
            <person name="Ettema T.J."/>
        </authorList>
    </citation>
    <scope>NUCLEOTIDE SEQUENCE</scope>
</reference>
<name>A0A0F9JJQ7_9ZZZZ</name>
<organism evidence="1">
    <name type="scientific">marine sediment metagenome</name>
    <dbReference type="NCBI Taxonomy" id="412755"/>
    <lineage>
        <taxon>unclassified sequences</taxon>
        <taxon>metagenomes</taxon>
        <taxon>ecological metagenomes</taxon>
    </lineage>
</organism>
<evidence type="ECO:0008006" key="2">
    <source>
        <dbReference type="Google" id="ProtNLM"/>
    </source>
</evidence>
<feature type="non-terminal residue" evidence="1">
    <location>
        <position position="1"/>
    </location>
</feature>
<dbReference type="EMBL" id="LAZR01011264">
    <property type="protein sequence ID" value="KKM62586.1"/>
    <property type="molecule type" value="Genomic_DNA"/>
</dbReference>
<comment type="caution">
    <text evidence="1">The sequence shown here is derived from an EMBL/GenBank/DDBJ whole genome shotgun (WGS) entry which is preliminary data.</text>
</comment>
<sequence>SKGRYAKMTPAKADATFRAAGQPRRPLKRSQGILEPGIIFEHMPRGGSRWDIAPYPAWTIAYLLTGTPKLYRRTLHADGNGGGAFYMHVRQGRMPGFNVFTVKQAHSNPGYRVNRWGLPAGEKVTHEPDHAHAPSLGYISYMLTGDKYYAEEMSFWAAYHAGEWPHKGLKWRQMDRSCAWAMRQVTDAAFILPDDHPLRKYFHKSVDKCLAQMTAVLLKSGKRVHSPPAAVFNSSGRLDWINAKRCSTWMYSWVVWTLNNAAGKGFPKAAPLRDWAAEYIIGFYTSKDEFEAPDGETYTYDPKDAMPYSTATELWEYEIYNDKRGIRRSKLTRKIKDIDNYGEIWYWTKVNSDNMFGNTVGLKTSPDAEGVWPLRKDAWGHGKYNWGQGQKRWWAWHRYGAWIGLVSALEGNVSNAKEAWKVMTSLAGPSQYGYEMVPRK</sequence>
<proteinExistence type="predicted"/>
<accession>A0A0F9JJQ7</accession>